<proteinExistence type="predicted"/>
<evidence type="ECO:0000313" key="4">
    <source>
        <dbReference type="Proteomes" id="UP000722791"/>
    </source>
</evidence>
<gene>
    <name evidence="2" type="ORF">Vretifemale_17582</name>
    <name evidence="3" type="ORF">Vretimale_16486</name>
</gene>
<reference evidence="3" key="1">
    <citation type="journal article" date="2021" name="Proc. Natl. Acad. Sci. U.S.A.">
        <title>Three genomes in the algal genus Volvox reveal the fate of a haploid sex-determining region after a transition to homothallism.</title>
        <authorList>
            <person name="Yamamoto K."/>
            <person name="Hamaji T."/>
            <person name="Kawai-Toyooka H."/>
            <person name="Matsuzaki R."/>
            <person name="Takahashi F."/>
            <person name="Nishimura Y."/>
            <person name="Kawachi M."/>
            <person name="Noguchi H."/>
            <person name="Minakuchi Y."/>
            <person name="Umen J.G."/>
            <person name="Toyoda A."/>
            <person name="Nozaki H."/>
        </authorList>
    </citation>
    <scope>NUCLEOTIDE SEQUENCE</scope>
    <source>
        <strain evidence="3">NIES-3785</strain>
        <strain evidence="2">NIES-3786</strain>
    </source>
</reference>
<accession>A0A8J4LXH9</accession>
<feature type="region of interest" description="Disordered" evidence="1">
    <location>
        <begin position="1"/>
        <end position="61"/>
    </location>
</feature>
<comment type="caution">
    <text evidence="3">The sequence shown here is derived from an EMBL/GenBank/DDBJ whole genome shotgun (WGS) entry which is preliminary data.</text>
</comment>
<feature type="region of interest" description="Disordered" evidence="1">
    <location>
        <begin position="198"/>
        <end position="230"/>
    </location>
</feature>
<feature type="region of interest" description="Disordered" evidence="1">
    <location>
        <begin position="146"/>
        <end position="175"/>
    </location>
</feature>
<name>A0A8J4LXH9_9CHLO</name>
<sequence>MSQVMNIRQYPSLKGKSKAGGPEAQVSTPLMRLKLQKRTITPTLTPDSNYESSRSATFGTASGVDEAATVSAVDDWKTDAPQQNGQAAEVTIPKLTLVQMPLLPKPGVARPTPPADPKSVLHRLHGLREAGDSLLAQTQAMHVPGPSPHTGISTGAVPSDKAELAPPSSSNCRLQGSVATTTSQGLPFRSSCTSSAAVASPYSRNPAPGARRGGSSAGITTPQPCLSTPSLVGLRDQEHKDTGGGFLTHFADPRDLCTPSHGGGGAAAGGLRGVGDTAAGGSTTPLSMLRSIHRLQQLQRLQREGAQLVAAIDASEAAVLGA</sequence>
<evidence type="ECO:0000256" key="1">
    <source>
        <dbReference type="SAM" id="MobiDB-lite"/>
    </source>
</evidence>
<evidence type="ECO:0000313" key="5">
    <source>
        <dbReference type="Proteomes" id="UP000747110"/>
    </source>
</evidence>
<evidence type="ECO:0000313" key="2">
    <source>
        <dbReference type="EMBL" id="GIL89824.1"/>
    </source>
</evidence>
<feature type="compositionally biased region" description="Polar residues" evidence="1">
    <location>
        <begin position="219"/>
        <end position="230"/>
    </location>
</feature>
<dbReference type="OrthoDB" id="551815at2759"/>
<dbReference type="AlphaFoldDB" id="A0A8J4LXH9"/>
<keyword evidence="5" id="KW-1185">Reference proteome</keyword>
<protein>
    <submittedName>
        <fullName evidence="3">Uncharacterized protein</fullName>
    </submittedName>
</protein>
<dbReference type="EMBL" id="BNCQ01000049">
    <property type="protein sequence ID" value="GIM13432.1"/>
    <property type="molecule type" value="Genomic_DNA"/>
</dbReference>
<dbReference type="EMBL" id="BNCP01000052">
    <property type="protein sequence ID" value="GIL89824.1"/>
    <property type="molecule type" value="Genomic_DNA"/>
</dbReference>
<dbReference type="Proteomes" id="UP000747110">
    <property type="component" value="Unassembled WGS sequence"/>
</dbReference>
<evidence type="ECO:0000313" key="3">
    <source>
        <dbReference type="EMBL" id="GIM13432.1"/>
    </source>
</evidence>
<organism evidence="3 4">
    <name type="scientific">Volvox reticuliferus</name>
    <dbReference type="NCBI Taxonomy" id="1737510"/>
    <lineage>
        <taxon>Eukaryota</taxon>
        <taxon>Viridiplantae</taxon>
        <taxon>Chlorophyta</taxon>
        <taxon>core chlorophytes</taxon>
        <taxon>Chlorophyceae</taxon>
        <taxon>CS clade</taxon>
        <taxon>Chlamydomonadales</taxon>
        <taxon>Volvocaceae</taxon>
        <taxon>Volvox</taxon>
    </lineage>
</organism>
<feature type="compositionally biased region" description="Polar residues" evidence="1">
    <location>
        <begin position="38"/>
        <end position="60"/>
    </location>
</feature>
<dbReference type="Proteomes" id="UP000722791">
    <property type="component" value="Unassembled WGS sequence"/>
</dbReference>